<keyword evidence="4" id="KW-0597">Phosphoprotein</keyword>
<feature type="domain" description="Histidine kinase" evidence="12">
    <location>
        <begin position="212"/>
        <end position="441"/>
    </location>
</feature>
<gene>
    <name evidence="13" type="ORF">J3R75_001809</name>
</gene>
<keyword evidence="5" id="KW-0808">Transferase</keyword>
<evidence type="ECO:0000259" key="12">
    <source>
        <dbReference type="PROSITE" id="PS50109"/>
    </source>
</evidence>
<dbReference type="SMART" id="SM00388">
    <property type="entry name" value="HisKA"/>
    <property type="match status" value="1"/>
</dbReference>
<dbReference type="PROSITE" id="PS50109">
    <property type="entry name" value="HIS_KIN"/>
    <property type="match status" value="1"/>
</dbReference>
<dbReference type="PRINTS" id="PR00344">
    <property type="entry name" value="BCTRLSENSOR"/>
</dbReference>
<dbReference type="CDD" id="cd00082">
    <property type="entry name" value="HisKA"/>
    <property type="match status" value="1"/>
</dbReference>
<evidence type="ECO:0000256" key="1">
    <source>
        <dbReference type="ARBA" id="ARBA00000085"/>
    </source>
</evidence>
<dbReference type="GO" id="GO:0016020">
    <property type="term" value="C:membrane"/>
    <property type="evidence" value="ECO:0007669"/>
    <property type="project" value="UniProtKB-SubCell"/>
</dbReference>
<dbReference type="Gene3D" id="1.10.287.130">
    <property type="match status" value="1"/>
</dbReference>
<dbReference type="SUPFAM" id="SSF47384">
    <property type="entry name" value="Homodimeric domain of signal transducing histidine kinase"/>
    <property type="match status" value="1"/>
</dbReference>
<accession>A0AAE3VFP0</accession>
<dbReference type="EMBL" id="JAUSVL010000001">
    <property type="protein sequence ID" value="MDQ0289702.1"/>
    <property type="molecule type" value="Genomic_DNA"/>
</dbReference>
<evidence type="ECO:0000256" key="7">
    <source>
        <dbReference type="ARBA" id="ARBA00022777"/>
    </source>
</evidence>
<proteinExistence type="predicted"/>
<dbReference type="InterPro" id="IPR003594">
    <property type="entry name" value="HATPase_dom"/>
</dbReference>
<evidence type="ECO:0000256" key="5">
    <source>
        <dbReference type="ARBA" id="ARBA00022679"/>
    </source>
</evidence>
<protein>
    <recommendedName>
        <fullName evidence="3">histidine kinase</fullName>
        <ecNumber evidence="3">2.7.13.3</ecNumber>
    </recommendedName>
</protein>
<evidence type="ECO:0000313" key="13">
    <source>
        <dbReference type="EMBL" id="MDQ0289702.1"/>
    </source>
</evidence>
<keyword evidence="6 11" id="KW-0812">Transmembrane</keyword>
<dbReference type="RefSeq" id="WP_307261156.1">
    <property type="nucleotide sequence ID" value="NZ_JAUSVL010000001.1"/>
</dbReference>
<dbReference type="PANTHER" id="PTHR45436">
    <property type="entry name" value="SENSOR HISTIDINE KINASE YKOH"/>
    <property type="match status" value="1"/>
</dbReference>
<dbReference type="InterPro" id="IPR004358">
    <property type="entry name" value="Sig_transdc_His_kin-like_C"/>
</dbReference>
<feature type="transmembrane region" description="Helical" evidence="11">
    <location>
        <begin position="20"/>
        <end position="44"/>
    </location>
</feature>
<comment type="subcellular location">
    <subcellularLocation>
        <location evidence="2">Membrane</location>
    </subcellularLocation>
</comment>
<evidence type="ECO:0000256" key="6">
    <source>
        <dbReference type="ARBA" id="ARBA00022692"/>
    </source>
</evidence>
<keyword evidence="7 13" id="KW-0418">Kinase</keyword>
<keyword evidence="8 11" id="KW-1133">Transmembrane helix</keyword>
<dbReference type="InterPro" id="IPR003661">
    <property type="entry name" value="HisK_dim/P_dom"/>
</dbReference>
<reference evidence="13" key="1">
    <citation type="submission" date="2023-07" db="EMBL/GenBank/DDBJ databases">
        <title>Genomic Encyclopedia of Type Strains, Phase IV (KMG-IV): sequencing the most valuable type-strain genomes for metagenomic binning, comparative biology and taxonomic classification.</title>
        <authorList>
            <person name="Goeker M."/>
        </authorList>
    </citation>
    <scope>NUCLEOTIDE SEQUENCE</scope>
    <source>
        <strain evidence="13">DSM 24202</strain>
    </source>
</reference>
<evidence type="ECO:0000256" key="2">
    <source>
        <dbReference type="ARBA" id="ARBA00004370"/>
    </source>
</evidence>
<feature type="transmembrane region" description="Helical" evidence="11">
    <location>
        <begin position="159"/>
        <end position="180"/>
    </location>
</feature>
<dbReference type="Proteomes" id="UP001238163">
    <property type="component" value="Unassembled WGS sequence"/>
</dbReference>
<dbReference type="SUPFAM" id="SSF55874">
    <property type="entry name" value="ATPase domain of HSP90 chaperone/DNA topoisomerase II/histidine kinase"/>
    <property type="match status" value="1"/>
</dbReference>
<feature type="region of interest" description="Disordered" evidence="10">
    <location>
        <begin position="268"/>
        <end position="292"/>
    </location>
</feature>
<keyword evidence="14" id="KW-1185">Reference proteome</keyword>
<dbReference type="AlphaFoldDB" id="A0AAE3VFP0"/>
<dbReference type="InterPro" id="IPR036097">
    <property type="entry name" value="HisK_dim/P_sf"/>
</dbReference>
<dbReference type="PANTHER" id="PTHR45436:SF5">
    <property type="entry name" value="SENSOR HISTIDINE KINASE TRCS"/>
    <property type="match status" value="1"/>
</dbReference>
<evidence type="ECO:0000256" key="9">
    <source>
        <dbReference type="ARBA" id="ARBA00023136"/>
    </source>
</evidence>
<dbReference type="EC" id="2.7.13.3" evidence="3"/>
<evidence type="ECO:0000256" key="8">
    <source>
        <dbReference type="ARBA" id="ARBA00022989"/>
    </source>
</evidence>
<dbReference type="InterPro" id="IPR005467">
    <property type="entry name" value="His_kinase_dom"/>
</dbReference>
<dbReference type="SMART" id="SM00387">
    <property type="entry name" value="HATPase_c"/>
    <property type="match status" value="1"/>
</dbReference>
<dbReference type="Pfam" id="PF00512">
    <property type="entry name" value="HisKA"/>
    <property type="match status" value="1"/>
</dbReference>
<evidence type="ECO:0000256" key="10">
    <source>
        <dbReference type="SAM" id="MobiDB-lite"/>
    </source>
</evidence>
<dbReference type="GO" id="GO:0000155">
    <property type="term" value="F:phosphorelay sensor kinase activity"/>
    <property type="evidence" value="ECO:0007669"/>
    <property type="project" value="InterPro"/>
</dbReference>
<keyword evidence="9 11" id="KW-0472">Membrane</keyword>
<organism evidence="13 14">
    <name type="scientific">Oligosphaera ethanolica</name>
    <dbReference type="NCBI Taxonomy" id="760260"/>
    <lineage>
        <taxon>Bacteria</taxon>
        <taxon>Pseudomonadati</taxon>
        <taxon>Lentisphaerota</taxon>
        <taxon>Oligosphaeria</taxon>
        <taxon>Oligosphaerales</taxon>
        <taxon>Oligosphaeraceae</taxon>
        <taxon>Oligosphaera</taxon>
    </lineage>
</organism>
<dbReference type="InterPro" id="IPR036890">
    <property type="entry name" value="HATPase_C_sf"/>
</dbReference>
<dbReference type="Gene3D" id="3.30.565.10">
    <property type="entry name" value="Histidine kinase-like ATPase, C-terminal domain"/>
    <property type="match status" value="1"/>
</dbReference>
<name>A0AAE3VFP0_9BACT</name>
<evidence type="ECO:0000256" key="3">
    <source>
        <dbReference type="ARBA" id="ARBA00012438"/>
    </source>
</evidence>
<comment type="catalytic activity">
    <reaction evidence="1">
        <text>ATP + protein L-histidine = ADP + protein N-phospho-L-histidine.</text>
        <dbReference type="EC" id="2.7.13.3"/>
    </reaction>
</comment>
<evidence type="ECO:0000256" key="4">
    <source>
        <dbReference type="ARBA" id="ARBA00022553"/>
    </source>
</evidence>
<dbReference type="InterPro" id="IPR050428">
    <property type="entry name" value="TCS_sensor_his_kinase"/>
</dbReference>
<evidence type="ECO:0000256" key="11">
    <source>
        <dbReference type="SAM" id="Phobius"/>
    </source>
</evidence>
<comment type="caution">
    <text evidence="13">The sequence shown here is derived from an EMBL/GenBank/DDBJ whole genome shotgun (WGS) entry which is preliminary data.</text>
</comment>
<sequence>MADRLQMTEHQTTPAALRRRLLFTLVLLASLSAALAGALGLWMASVSLERRLVRASSDNLAGIVSKLHLPISAQLMANLRDVSGCELAVTNAGRVSVSTLADIDAAELSQALAAAPPRVTLQGERYRVSWSWLDDATEQRLWLLLPQAKLRQALREQTLGIGVITALAALLAVGAGVWLATAYQGLIARLAEADRRLARAESLALAGKISAAVVHELRNPLSGIKMNAQVLAEEQREASGEDNECLALIVQEVDRIDLYLRGLSDLSSSPMEQGAATATAGGEGDADAVAPPAPTPLAEALASLRVLLAGRCRHAGVALTVAVPVDCRPLRLACPAGDLRRVLLNVVNNALEAVPTGGAIAVSCCQRDARSVDIAVRDNGPGVQIAPGEDIFAPFTSNKRHGCGIGLHLCKEIVTRHGGGIRWENNADGGACFVLTLPLATGAPKD</sequence>
<evidence type="ECO:0000313" key="14">
    <source>
        <dbReference type="Proteomes" id="UP001238163"/>
    </source>
</evidence>
<dbReference type="Pfam" id="PF02518">
    <property type="entry name" value="HATPase_c"/>
    <property type="match status" value="1"/>
</dbReference>